<dbReference type="Gene3D" id="1.10.1660.10">
    <property type="match status" value="1"/>
</dbReference>
<feature type="domain" description="Helix-turn-helix" evidence="1">
    <location>
        <begin position="11"/>
        <end position="59"/>
    </location>
</feature>
<evidence type="ECO:0000259" key="1">
    <source>
        <dbReference type="Pfam" id="PF12728"/>
    </source>
</evidence>
<sequence length="75" mass="8656">MTTALKDRLGYYTLADLARRLEIPYRTLYGHVRTGRFPTPTRTTGPDGRRLYYNQEDMDLLVSLYGPKEGNSDAR</sequence>
<accession>A0A518H7S9</accession>
<dbReference type="Proteomes" id="UP000317835">
    <property type="component" value="Chromosome"/>
</dbReference>
<dbReference type="KEGG" id="tpla:ElP_48470"/>
<proteinExistence type="predicted"/>
<name>A0A518H7S9_9BACT</name>
<dbReference type="SUPFAM" id="SSF46955">
    <property type="entry name" value="Putative DNA-binding domain"/>
    <property type="match status" value="1"/>
</dbReference>
<gene>
    <name evidence="2" type="ORF">ElP_48470</name>
</gene>
<dbReference type="InterPro" id="IPR041657">
    <property type="entry name" value="HTH_17"/>
</dbReference>
<evidence type="ECO:0000313" key="2">
    <source>
        <dbReference type="EMBL" id="QDV36917.1"/>
    </source>
</evidence>
<reference evidence="2 3" key="1">
    <citation type="submission" date="2019-02" db="EMBL/GenBank/DDBJ databases">
        <title>Deep-cultivation of Planctomycetes and their phenomic and genomic characterization uncovers novel biology.</title>
        <authorList>
            <person name="Wiegand S."/>
            <person name="Jogler M."/>
            <person name="Boedeker C."/>
            <person name="Pinto D."/>
            <person name="Vollmers J."/>
            <person name="Rivas-Marin E."/>
            <person name="Kohn T."/>
            <person name="Peeters S.H."/>
            <person name="Heuer A."/>
            <person name="Rast P."/>
            <person name="Oberbeckmann S."/>
            <person name="Bunk B."/>
            <person name="Jeske O."/>
            <person name="Meyerdierks A."/>
            <person name="Storesund J.E."/>
            <person name="Kallscheuer N."/>
            <person name="Luecker S."/>
            <person name="Lage O.M."/>
            <person name="Pohl T."/>
            <person name="Merkel B.J."/>
            <person name="Hornburger P."/>
            <person name="Mueller R.-W."/>
            <person name="Bruemmer F."/>
            <person name="Labrenz M."/>
            <person name="Spormann A.M."/>
            <person name="Op den Camp H."/>
            <person name="Overmann J."/>
            <person name="Amann R."/>
            <person name="Jetten M.S.M."/>
            <person name="Mascher T."/>
            <person name="Medema M.H."/>
            <person name="Devos D.P."/>
            <person name="Kaster A.-K."/>
            <person name="Ovreas L."/>
            <person name="Rohde M."/>
            <person name="Galperin M.Y."/>
            <person name="Jogler C."/>
        </authorList>
    </citation>
    <scope>NUCLEOTIDE SEQUENCE [LARGE SCALE GENOMIC DNA]</scope>
    <source>
        <strain evidence="2 3">ElP</strain>
    </source>
</reference>
<dbReference type="InterPro" id="IPR009061">
    <property type="entry name" value="DNA-bd_dom_put_sf"/>
</dbReference>
<evidence type="ECO:0000313" key="3">
    <source>
        <dbReference type="Proteomes" id="UP000317835"/>
    </source>
</evidence>
<dbReference type="AlphaFoldDB" id="A0A518H7S9"/>
<dbReference type="RefSeq" id="WP_145273960.1">
    <property type="nucleotide sequence ID" value="NZ_CP036426.1"/>
</dbReference>
<dbReference type="EMBL" id="CP036426">
    <property type="protein sequence ID" value="QDV36917.1"/>
    <property type="molecule type" value="Genomic_DNA"/>
</dbReference>
<organism evidence="2 3">
    <name type="scientific">Tautonia plasticadhaerens</name>
    <dbReference type="NCBI Taxonomy" id="2527974"/>
    <lineage>
        <taxon>Bacteria</taxon>
        <taxon>Pseudomonadati</taxon>
        <taxon>Planctomycetota</taxon>
        <taxon>Planctomycetia</taxon>
        <taxon>Isosphaerales</taxon>
        <taxon>Isosphaeraceae</taxon>
        <taxon>Tautonia</taxon>
    </lineage>
</organism>
<dbReference type="Pfam" id="PF12728">
    <property type="entry name" value="HTH_17"/>
    <property type="match status" value="1"/>
</dbReference>
<protein>
    <submittedName>
        <fullName evidence="2">Helix-turn-helix domain protein</fullName>
    </submittedName>
</protein>
<keyword evidence="3" id="KW-1185">Reference proteome</keyword>